<organism evidence="1 2">
    <name type="scientific">Vreelandella olivaria</name>
    <dbReference type="NCBI Taxonomy" id="390919"/>
    <lineage>
        <taxon>Bacteria</taxon>
        <taxon>Pseudomonadati</taxon>
        <taxon>Pseudomonadota</taxon>
        <taxon>Gammaproteobacteria</taxon>
        <taxon>Oceanospirillales</taxon>
        <taxon>Halomonadaceae</taxon>
        <taxon>Vreelandella</taxon>
    </lineage>
</organism>
<accession>A0ABM7GIZ5</accession>
<reference evidence="2" key="1">
    <citation type="journal article" date="2019" name="Microbiol. Resour. Announc.">
        <title>Complete Genome Sequence of Halomonas olivaria, a Moderately Halophilic Bacterium Isolated from Olive Processing Effluents, Obtained by Nanopore Sequencing.</title>
        <authorList>
            <person name="Nagata S."/>
            <person name="Ii K.M."/>
            <person name="Tsukimi T."/>
            <person name="Miura M.C."/>
            <person name="Galipon J."/>
            <person name="Arakawa K."/>
        </authorList>
    </citation>
    <scope>NUCLEOTIDE SEQUENCE [LARGE SCALE GENOMIC DNA]</scope>
    <source>
        <strain evidence="2">TYRC17</strain>
    </source>
</reference>
<dbReference type="Proteomes" id="UP000289555">
    <property type="component" value="Chromosome"/>
</dbReference>
<protein>
    <submittedName>
        <fullName evidence="1">Uncharacterized protein</fullName>
    </submittedName>
</protein>
<proteinExistence type="predicted"/>
<dbReference type="EMBL" id="AP019416">
    <property type="protein sequence ID" value="BBI50626.1"/>
    <property type="molecule type" value="Genomic_DNA"/>
</dbReference>
<evidence type="ECO:0000313" key="2">
    <source>
        <dbReference type="Proteomes" id="UP000289555"/>
    </source>
</evidence>
<gene>
    <name evidence="1" type="ORF">HORIV_30470</name>
</gene>
<keyword evidence="2" id="KW-1185">Reference proteome</keyword>
<name>A0ABM7GIZ5_9GAMM</name>
<evidence type="ECO:0000313" key="1">
    <source>
        <dbReference type="EMBL" id="BBI50626.1"/>
    </source>
</evidence>
<sequence>MWSNDFWQALDERLDPEHRLITPVGMPAWFKGDAPALIALFDSLVKHLNAHLPDSGFEGEICLGNKRVYLDLIWRGKAIPEHELAEWRQQPLTSLPLTPSVADVMRQHASDIWSLADEDGIHSRLRLPCPRWNGSAPHGRPRRRALNSMTLALPTYPRRMKRWPAERCAVWKSSPLIPKPPGLNCAGAIL</sequence>